<dbReference type="RefSeq" id="WP_139128981.1">
    <property type="nucleotide sequence ID" value="NZ_FMHT01000003.1"/>
</dbReference>
<accession>A0A1C6SW41</accession>
<dbReference type="AlphaFoldDB" id="A0A1C6SW41"/>
<name>A0A1C6SW41_9ACTN</name>
<dbReference type="STRING" id="145857.GA0070616_4727"/>
<dbReference type="OrthoDB" id="3392986at2"/>
<sequence>MRGVPLAPRHRRDWRRWGIWCVCGLRWRTCPDRRTPVPVEPHATRSLARRPRAAATCRLRAGRRR</sequence>
<organism evidence="1 2">
    <name type="scientific">Micromonospora nigra</name>
    <dbReference type="NCBI Taxonomy" id="145857"/>
    <lineage>
        <taxon>Bacteria</taxon>
        <taxon>Bacillati</taxon>
        <taxon>Actinomycetota</taxon>
        <taxon>Actinomycetes</taxon>
        <taxon>Micromonosporales</taxon>
        <taxon>Micromonosporaceae</taxon>
        <taxon>Micromonospora</taxon>
    </lineage>
</organism>
<keyword evidence="2" id="KW-1185">Reference proteome</keyword>
<evidence type="ECO:0000313" key="1">
    <source>
        <dbReference type="EMBL" id="SCL33483.1"/>
    </source>
</evidence>
<reference evidence="1 2" key="1">
    <citation type="submission" date="2016-06" db="EMBL/GenBank/DDBJ databases">
        <authorList>
            <person name="Kjaerup R.B."/>
            <person name="Dalgaard T.S."/>
            <person name="Juul-Madsen H.R."/>
        </authorList>
    </citation>
    <scope>NUCLEOTIDE SEQUENCE [LARGE SCALE GENOMIC DNA]</scope>
    <source>
        <strain evidence="1 2">DSM 43818</strain>
    </source>
</reference>
<gene>
    <name evidence="1" type="ORF">GA0070616_4727</name>
</gene>
<dbReference type="EMBL" id="FMHT01000003">
    <property type="protein sequence ID" value="SCL33483.1"/>
    <property type="molecule type" value="Genomic_DNA"/>
</dbReference>
<proteinExistence type="predicted"/>
<protein>
    <submittedName>
        <fullName evidence="1">Uncharacterized protein</fullName>
    </submittedName>
</protein>
<evidence type="ECO:0000313" key="2">
    <source>
        <dbReference type="Proteomes" id="UP000199699"/>
    </source>
</evidence>
<dbReference type="Proteomes" id="UP000199699">
    <property type="component" value="Unassembled WGS sequence"/>
</dbReference>